<evidence type="ECO:0000256" key="2">
    <source>
        <dbReference type="ARBA" id="ARBA00022475"/>
    </source>
</evidence>
<keyword evidence="11" id="KW-0175">Coiled coil</keyword>
<dbReference type="GO" id="GO:0004888">
    <property type="term" value="F:transmembrane signaling receptor activity"/>
    <property type="evidence" value="ECO:0007669"/>
    <property type="project" value="InterPro"/>
</dbReference>
<evidence type="ECO:0000256" key="8">
    <source>
        <dbReference type="ARBA" id="ARBA00023224"/>
    </source>
</evidence>
<dbReference type="GO" id="GO:0006935">
    <property type="term" value="P:chemotaxis"/>
    <property type="evidence" value="ECO:0007669"/>
    <property type="project" value="UniProtKB-KW"/>
</dbReference>
<evidence type="ECO:0000256" key="11">
    <source>
        <dbReference type="SAM" id="Coils"/>
    </source>
</evidence>
<dbReference type="GeneID" id="94026909"/>
<evidence type="ECO:0000256" key="10">
    <source>
        <dbReference type="PROSITE-ProRule" id="PRU00284"/>
    </source>
</evidence>
<dbReference type="GO" id="GO:0007165">
    <property type="term" value="P:signal transduction"/>
    <property type="evidence" value="ECO:0007669"/>
    <property type="project" value="UniProtKB-KW"/>
</dbReference>
<dbReference type="Pfam" id="PF00672">
    <property type="entry name" value="HAMP"/>
    <property type="match status" value="1"/>
</dbReference>
<evidence type="ECO:0000256" key="4">
    <source>
        <dbReference type="ARBA" id="ARBA00022500"/>
    </source>
</evidence>
<dbReference type="RefSeq" id="WP_042483004.1">
    <property type="nucleotide sequence ID" value="NZ_CBCRWT010000023.1"/>
</dbReference>
<name>A0A2J8I8K1_VIBDI</name>
<reference evidence="15 16" key="1">
    <citation type="submission" date="2018-01" db="EMBL/GenBank/DDBJ databases">
        <title>Draft genome sequences of six Vibrio diazotrophicus strains isolated from deep-sea sediments of the Baltic Sea.</title>
        <authorList>
            <person name="Castillo D."/>
            <person name="Vandieken V."/>
            <person name="Chiang O."/>
            <person name="Middelboe M."/>
        </authorList>
    </citation>
    <scope>NUCLEOTIDE SEQUENCE [LARGE SCALE GENOMIC DNA]</scope>
    <source>
        <strain evidence="15 16">60.27F</strain>
    </source>
</reference>
<comment type="subcellular location">
    <subcellularLocation>
        <location evidence="1">Cell membrane</location>
        <topology evidence="1">Multi-pass membrane protein</topology>
    </subcellularLocation>
</comment>
<dbReference type="Proteomes" id="UP000236449">
    <property type="component" value="Unassembled WGS sequence"/>
</dbReference>
<evidence type="ECO:0000256" key="6">
    <source>
        <dbReference type="ARBA" id="ARBA00022989"/>
    </source>
</evidence>
<dbReference type="InterPro" id="IPR003660">
    <property type="entry name" value="HAMP_dom"/>
</dbReference>
<evidence type="ECO:0000256" key="12">
    <source>
        <dbReference type="SAM" id="Phobius"/>
    </source>
</evidence>
<dbReference type="PROSITE" id="PS50885">
    <property type="entry name" value="HAMP"/>
    <property type="match status" value="1"/>
</dbReference>
<dbReference type="Gene3D" id="1.10.287.950">
    <property type="entry name" value="Methyl-accepting chemotaxis protein"/>
    <property type="match status" value="1"/>
</dbReference>
<feature type="transmembrane region" description="Helical" evidence="12">
    <location>
        <begin position="198"/>
        <end position="220"/>
    </location>
</feature>
<evidence type="ECO:0000313" key="15">
    <source>
        <dbReference type="EMBL" id="PNI06867.1"/>
    </source>
</evidence>
<dbReference type="InterPro" id="IPR004089">
    <property type="entry name" value="MCPsignal_dom"/>
</dbReference>
<dbReference type="CDD" id="cd11386">
    <property type="entry name" value="MCP_signal"/>
    <property type="match status" value="1"/>
</dbReference>
<keyword evidence="4" id="KW-0145">Chemotaxis</keyword>
<dbReference type="PANTHER" id="PTHR32089">
    <property type="entry name" value="METHYL-ACCEPTING CHEMOTAXIS PROTEIN MCPB"/>
    <property type="match status" value="1"/>
</dbReference>
<proteinExistence type="inferred from homology"/>
<feature type="domain" description="Methyl-accepting transducer" evidence="13">
    <location>
        <begin position="276"/>
        <end position="512"/>
    </location>
</feature>
<keyword evidence="5 12" id="KW-0812">Transmembrane</keyword>
<keyword evidence="8 10" id="KW-0807">Transducer</keyword>
<dbReference type="PROSITE" id="PS50111">
    <property type="entry name" value="CHEMOTAXIS_TRANSDUC_2"/>
    <property type="match status" value="1"/>
</dbReference>
<keyword evidence="6 12" id="KW-1133">Transmembrane helix</keyword>
<dbReference type="SMART" id="SM00304">
    <property type="entry name" value="HAMP"/>
    <property type="match status" value="2"/>
</dbReference>
<organism evidence="15 16">
    <name type="scientific">Vibrio diazotrophicus</name>
    <dbReference type="NCBI Taxonomy" id="685"/>
    <lineage>
        <taxon>Bacteria</taxon>
        <taxon>Pseudomonadati</taxon>
        <taxon>Pseudomonadota</taxon>
        <taxon>Gammaproteobacteria</taxon>
        <taxon>Vibrionales</taxon>
        <taxon>Vibrionaceae</taxon>
        <taxon>Vibrio</taxon>
    </lineage>
</organism>
<dbReference type="InterPro" id="IPR024478">
    <property type="entry name" value="HlyB_4HB_MCP"/>
</dbReference>
<evidence type="ECO:0000256" key="3">
    <source>
        <dbReference type="ARBA" id="ARBA00022481"/>
    </source>
</evidence>
<dbReference type="CDD" id="cd06225">
    <property type="entry name" value="HAMP"/>
    <property type="match status" value="1"/>
</dbReference>
<protein>
    <submittedName>
        <fullName evidence="15">Methyl-accepting chemotaxis protein</fullName>
    </submittedName>
</protein>
<dbReference type="EMBL" id="POSK01000001">
    <property type="protein sequence ID" value="PNI06867.1"/>
    <property type="molecule type" value="Genomic_DNA"/>
</dbReference>
<dbReference type="AlphaFoldDB" id="A0A2J8I8K1"/>
<comment type="caution">
    <text evidence="15">The sequence shown here is derived from an EMBL/GenBank/DDBJ whole genome shotgun (WGS) entry which is preliminary data.</text>
</comment>
<dbReference type="SUPFAM" id="SSF58104">
    <property type="entry name" value="Methyl-accepting chemotaxis protein (MCP) signaling domain"/>
    <property type="match status" value="1"/>
</dbReference>
<gene>
    <name evidence="15" type="ORF">C1N32_02375</name>
</gene>
<feature type="coiled-coil region" evidence="11">
    <location>
        <begin position="347"/>
        <end position="374"/>
    </location>
</feature>
<evidence type="ECO:0000259" key="13">
    <source>
        <dbReference type="PROSITE" id="PS50111"/>
    </source>
</evidence>
<dbReference type="InterPro" id="IPR004090">
    <property type="entry name" value="Chemotax_Me-accpt_rcpt"/>
</dbReference>
<keyword evidence="2" id="KW-1003">Cell membrane</keyword>
<dbReference type="OrthoDB" id="2489132at2"/>
<keyword evidence="7 12" id="KW-0472">Membrane</keyword>
<dbReference type="PANTHER" id="PTHR32089:SF39">
    <property type="entry name" value="METHYL-ACCEPTING CHEMOTAXIS PROTEIN HLYB"/>
    <property type="match status" value="1"/>
</dbReference>
<dbReference type="Pfam" id="PF00015">
    <property type="entry name" value="MCPsignal"/>
    <property type="match status" value="1"/>
</dbReference>
<sequence>MLINNFTLKTRLLITVTIPCLALITVGLQSLNSMDSIDKKTEAMYLNTAAPMRAMAETASRIPRMRVGIDMMLLQETALRDAKGIATRVKEARTEDIPEMRVALDDAVKAQSDLVLKERVQKLADAFEVVVKDELNPMLDALDKGDLSSAQQIYRDKYAKSYGVMRKEANVILDTLLQQAEVQNSLSHETYTSNRNTLIVISIIGLLISFIISSSIVLNLRRRVTYLRETMNNAAQDMALNTRIEVEGRDELTHIANSFNQFIEKVHTSMVQVARNSRDLAEMAGNVSERADHTRHNCTSQRDRTVQVSTAIHQLGATVDEIAANASQAAEAANEATHQSSDGRNVVGQAREQIGELSRELEEATEIVQSLAKQVDDISLTLDTIRNISDQTNLLALNAAIEAARAGEQGRGFAVVADEVRTLASRSAQSTEEIQNIIDRLQTESRRAVNAMDKGRNQSNLVVGFADNATTSLGQISSHIEHINAQNIQVATATEEQSTVVVDINRNLEEINQLTSETTDISEQLNQSSTHLQRLSTELDKLVGNFKL</sequence>
<evidence type="ECO:0000256" key="5">
    <source>
        <dbReference type="ARBA" id="ARBA00022692"/>
    </source>
</evidence>
<comment type="similarity">
    <text evidence="9">Belongs to the methyl-accepting chemotaxis (MCP) protein family.</text>
</comment>
<evidence type="ECO:0000313" key="16">
    <source>
        <dbReference type="Proteomes" id="UP000236449"/>
    </source>
</evidence>
<evidence type="ECO:0000256" key="1">
    <source>
        <dbReference type="ARBA" id="ARBA00004651"/>
    </source>
</evidence>
<keyword evidence="3" id="KW-0488">Methylation</keyword>
<feature type="transmembrane region" description="Helical" evidence="12">
    <location>
        <begin position="12"/>
        <end position="31"/>
    </location>
</feature>
<dbReference type="Pfam" id="PF12729">
    <property type="entry name" value="4HB_MCP_1"/>
    <property type="match status" value="1"/>
</dbReference>
<dbReference type="FunFam" id="1.10.287.950:FF:000001">
    <property type="entry name" value="Methyl-accepting chemotaxis sensory transducer"/>
    <property type="match status" value="1"/>
</dbReference>
<dbReference type="PRINTS" id="PR00260">
    <property type="entry name" value="CHEMTRNSDUCR"/>
</dbReference>
<evidence type="ECO:0000256" key="7">
    <source>
        <dbReference type="ARBA" id="ARBA00023136"/>
    </source>
</evidence>
<feature type="domain" description="HAMP" evidence="14">
    <location>
        <begin position="218"/>
        <end position="271"/>
    </location>
</feature>
<accession>A0A2J8I8K1</accession>
<dbReference type="SMART" id="SM00283">
    <property type="entry name" value="MA"/>
    <property type="match status" value="1"/>
</dbReference>
<evidence type="ECO:0000256" key="9">
    <source>
        <dbReference type="ARBA" id="ARBA00029447"/>
    </source>
</evidence>
<evidence type="ECO:0000259" key="14">
    <source>
        <dbReference type="PROSITE" id="PS50885"/>
    </source>
</evidence>
<dbReference type="GO" id="GO:0005886">
    <property type="term" value="C:plasma membrane"/>
    <property type="evidence" value="ECO:0007669"/>
    <property type="project" value="UniProtKB-SubCell"/>
</dbReference>